<dbReference type="Gene3D" id="3.90.1570.30">
    <property type="match status" value="1"/>
</dbReference>
<feature type="domain" description="Helicase ATP-binding" evidence="1">
    <location>
        <begin position="163"/>
        <end position="336"/>
    </location>
</feature>
<gene>
    <name evidence="4" type="ORF">SAMN04487900_1316</name>
    <name evidence="3" type="ORF">SAMN04487901_11272</name>
</gene>
<reference evidence="3 6" key="1">
    <citation type="submission" date="2016-10" db="EMBL/GenBank/DDBJ databases">
        <authorList>
            <person name="de Groot N.N."/>
        </authorList>
    </citation>
    <scope>NUCLEOTIDE SEQUENCE [LARGE SCALE GENOMIC DNA]</scope>
    <source>
        <strain evidence="6">BP1-145</strain>
        <strain evidence="3">BP1-148</strain>
    </source>
</reference>
<dbReference type="CDD" id="cd18032">
    <property type="entry name" value="DEXHc_RE_I_III_res"/>
    <property type="match status" value="1"/>
</dbReference>
<evidence type="ECO:0000259" key="2">
    <source>
        <dbReference type="PROSITE" id="PS51194"/>
    </source>
</evidence>
<dbReference type="Pfam" id="PF04851">
    <property type="entry name" value="ResIII"/>
    <property type="match status" value="1"/>
</dbReference>
<evidence type="ECO:0000259" key="1">
    <source>
        <dbReference type="PROSITE" id="PS51192"/>
    </source>
</evidence>
<dbReference type="OrthoDB" id="9758243at2"/>
<dbReference type="SMART" id="SM00487">
    <property type="entry name" value="DEXDc"/>
    <property type="match status" value="1"/>
</dbReference>
<dbReference type="PANTHER" id="PTHR47396:SF1">
    <property type="entry name" value="ATP-DEPENDENT HELICASE IRC3-RELATED"/>
    <property type="match status" value="1"/>
</dbReference>
<reference evidence="4 5" key="2">
    <citation type="submission" date="2016-10" db="EMBL/GenBank/DDBJ databases">
        <authorList>
            <person name="Varghese N."/>
            <person name="Submissions S."/>
        </authorList>
    </citation>
    <scope>NUCLEOTIDE SEQUENCE</scope>
    <source>
        <strain evidence="4">BP1-145</strain>
        <strain evidence="5">BP1-148</strain>
    </source>
</reference>
<organism evidence="4 6">
    <name type="scientific">Prevotella communis</name>
    <dbReference type="NCBI Taxonomy" id="2913614"/>
    <lineage>
        <taxon>Bacteria</taxon>
        <taxon>Pseudomonadati</taxon>
        <taxon>Bacteroidota</taxon>
        <taxon>Bacteroidia</taxon>
        <taxon>Bacteroidales</taxon>
        <taxon>Prevotellaceae</taxon>
        <taxon>Prevotella</taxon>
    </lineage>
</organism>
<proteinExistence type="predicted"/>
<dbReference type="InterPro" id="IPR001650">
    <property type="entry name" value="Helicase_C-like"/>
</dbReference>
<protein>
    <submittedName>
        <fullName evidence="4">Type I restriction enzyme, R subunit</fullName>
    </submittedName>
</protein>
<dbReference type="GO" id="GO:0006304">
    <property type="term" value="P:DNA modification"/>
    <property type="evidence" value="ECO:0007669"/>
    <property type="project" value="InterPro"/>
</dbReference>
<keyword evidence="5" id="KW-1185">Reference proteome</keyword>
<dbReference type="NCBIfam" id="NF046051">
    <property type="entry name" value="restrict_EcoAI"/>
    <property type="match status" value="1"/>
</dbReference>
<evidence type="ECO:0000313" key="5">
    <source>
        <dbReference type="Proteomes" id="UP000198779"/>
    </source>
</evidence>
<feature type="domain" description="Helicase C-terminal" evidence="2">
    <location>
        <begin position="401"/>
        <end position="582"/>
    </location>
</feature>
<evidence type="ECO:0000313" key="6">
    <source>
        <dbReference type="Proteomes" id="UP000199134"/>
    </source>
</evidence>
<dbReference type="InterPro" id="IPR006935">
    <property type="entry name" value="Helicase/UvrB_N"/>
</dbReference>
<dbReference type="InterPro" id="IPR013670">
    <property type="entry name" value="EcoEI_R_C_dom"/>
</dbReference>
<evidence type="ECO:0000313" key="3">
    <source>
        <dbReference type="EMBL" id="SDG91624.1"/>
    </source>
</evidence>
<dbReference type="CDD" id="cd18799">
    <property type="entry name" value="SF2_C_EcoAI-like"/>
    <property type="match status" value="1"/>
</dbReference>
<dbReference type="InterPro" id="IPR027417">
    <property type="entry name" value="P-loop_NTPase"/>
</dbReference>
<dbReference type="Gene3D" id="3.40.50.300">
    <property type="entry name" value="P-loop containing nucleotide triphosphate hydrolases"/>
    <property type="match status" value="2"/>
</dbReference>
<dbReference type="SUPFAM" id="SSF52540">
    <property type="entry name" value="P-loop containing nucleoside triphosphate hydrolases"/>
    <property type="match status" value="1"/>
</dbReference>
<dbReference type="STRING" id="645274.SAMN04487901_11272"/>
<name>A0A1H0KUK9_9BACT</name>
<dbReference type="InterPro" id="IPR014001">
    <property type="entry name" value="Helicase_ATP-bd"/>
</dbReference>
<dbReference type="EMBL" id="FNIW01000031">
    <property type="protein sequence ID" value="SDO59657.1"/>
    <property type="molecule type" value="Genomic_DNA"/>
</dbReference>
<dbReference type="PROSITE" id="PS51194">
    <property type="entry name" value="HELICASE_CTER"/>
    <property type="match status" value="1"/>
</dbReference>
<dbReference type="PANTHER" id="PTHR47396">
    <property type="entry name" value="TYPE I RESTRICTION ENZYME ECOKI R PROTEIN"/>
    <property type="match status" value="1"/>
</dbReference>
<dbReference type="Proteomes" id="UP000198779">
    <property type="component" value="Unassembled WGS sequence"/>
</dbReference>
<dbReference type="Proteomes" id="UP000199134">
    <property type="component" value="Unassembled WGS sequence"/>
</dbReference>
<dbReference type="GO" id="GO:0005524">
    <property type="term" value="F:ATP binding"/>
    <property type="evidence" value="ECO:0007669"/>
    <property type="project" value="InterPro"/>
</dbReference>
<dbReference type="GO" id="GO:0005829">
    <property type="term" value="C:cytosol"/>
    <property type="evidence" value="ECO:0007669"/>
    <property type="project" value="TreeGrafter"/>
</dbReference>
<dbReference type="EMBL" id="FNCQ01000012">
    <property type="protein sequence ID" value="SDG91624.1"/>
    <property type="molecule type" value="Genomic_DNA"/>
</dbReference>
<evidence type="ECO:0000313" key="4">
    <source>
        <dbReference type="EMBL" id="SDO59657.1"/>
    </source>
</evidence>
<dbReference type="GO" id="GO:0016787">
    <property type="term" value="F:hydrolase activity"/>
    <property type="evidence" value="ECO:0007669"/>
    <property type="project" value="InterPro"/>
</dbReference>
<dbReference type="Pfam" id="PF08463">
    <property type="entry name" value="EcoEI_R_C"/>
    <property type="match status" value="1"/>
</dbReference>
<sequence>MNESDTRLHKIDPKLKAAGWGVTEGSRITTEYTFTRGKISRSQKGKPKRADYVLIYKGVKLAIVEAKSDELSYSEGVAQAKEYADMLGIRYTYATNGNDIWEMDRQSYEEHFVTSYPSPEELWQRVYGPSNDLRDKLNTIPYYSDGVKQPRYYQELAVRRVLEGIAKGEKRILLTLATGTGKTFIAFQIAWKLFEARWNLKHTGTRPRILFLADRNTLAKQAMIDFGGFKKDALVRIKPGTVAKNGGVPTNGSIFFTIFQTFMCGPDDSPYFGQYPEDFFDLVIIDECHRGGANDESNWRSILDYFKPAVQLGLTATPRVDQNVNTYLYFTYHAYEYSLKQGIEDGFLTPFRHINMMSNIDNYIYSPDDEVVSGDVEQGRVYTEEDFYKGNIKIRQRDEARVKEFLSKIDETEKAIVFCATQAHAAEVRDMINAYRKKKGYCERVTANDGEIGEAFLEEFKNNEKTIPTILTTSEKLSTGVDARNVRHIVLMRPVNSMIEYKQIVGRGTRIYDGKYYFTIWDFVKAYLKYSDPGWDGEPVCPKCGNNPCTCVKKHREVVYEIPEEKPVVARDDTPEPEPDVPTILEVRLSDGRARRIRFINDIMFWGADGKPVSSQKFIEEMFGRLPDFFSSSEDLHQKWADPDTREALLEKLDEAGYGREVLKDIRRIIDAEKSDLMDVLEYIAYATTPIERQERAERIKDYYGTLSASQKQFVEYLVNAYIRSGVDELRMDKLKTQLELKFGSVPEGISSLGGVSQARQTFKEFQQRLYG</sequence>
<dbReference type="GO" id="GO:0003677">
    <property type="term" value="F:DNA binding"/>
    <property type="evidence" value="ECO:0007669"/>
    <property type="project" value="InterPro"/>
</dbReference>
<dbReference type="Pfam" id="PF00271">
    <property type="entry name" value="Helicase_C"/>
    <property type="match status" value="1"/>
</dbReference>
<dbReference type="AlphaFoldDB" id="A0A1H0KUK9"/>
<dbReference type="RefSeq" id="WP_091818378.1">
    <property type="nucleotide sequence ID" value="NZ_FNCQ01000012.1"/>
</dbReference>
<dbReference type="InterPro" id="IPR050742">
    <property type="entry name" value="Helicase_Restrict-Modif_Enz"/>
</dbReference>
<dbReference type="PROSITE" id="PS51192">
    <property type="entry name" value="HELICASE_ATP_BIND_1"/>
    <property type="match status" value="1"/>
</dbReference>
<accession>A0A1H0KUK9</accession>
<accession>A0A1G7Y5D6</accession>